<evidence type="ECO:0000313" key="1">
    <source>
        <dbReference type="EMBL" id="ABV39478.1"/>
    </source>
</evidence>
<dbReference type="EMBL" id="CP000826">
    <property type="protein sequence ID" value="ABV39478.1"/>
    <property type="molecule type" value="Genomic_DNA"/>
</dbReference>
<dbReference type="KEGG" id="spe:Spro_0370"/>
<protein>
    <submittedName>
        <fullName evidence="1">Uncharacterized protein</fullName>
    </submittedName>
</protein>
<accession>A8G8N8</accession>
<gene>
    <name evidence="1" type="ordered locus">Spro_0370</name>
</gene>
<proteinExistence type="predicted"/>
<reference evidence="1" key="1">
    <citation type="submission" date="2007-09" db="EMBL/GenBank/DDBJ databases">
        <title>Complete sequence of chromosome of Serratia proteamaculans 568.</title>
        <authorList>
            <consortium name="US DOE Joint Genome Institute"/>
            <person name="Copeland A."/>
            <person name="Lucas S."/>
            <person name="Lapidus A."/>
            <person name="Barry K."/>
            <person name="Glavina del Rio T."/>
            <person name="Dalin E."/>
            <person name="Tice H."/>
            <person name="Pitluck S."/>
            <person name="Chain P."/>
            <person name="Malfatti S."/>
            <person name="Shin M."/>
            <person name="Vergez L."/>
            <person name="Schmutz J."/>
            <person name="Larimer F."/>
            <person name="Land M."/>
            <person name="Hauser L."/>
            <person name="Kyrpides N."/>
            <person name="Kim E."/>
            <person name="Taghavi S."/>
            <person name="Newman L."/>
            <person name="Vangronsveld J."/>
            <person name="van der Lelie D."/>
            <person name="Richardson P."/>
        </authorList>
    </citation>
    <scope>NUCLEOTIDE SEQUENCE [LARGE SCALE GENOMIC DNA]</scope>
    <source>
        <strain evidence="1">568</strain>
    </source>
</reference>
<name>A8G8N8_SERP5</name>
<organism evidence="1">
    <name type="scientific">Serratia proteamaculans (strain 568)</name>
    <dbReference type="NCBI Taxonomy" id="399741"/>
    <lineage>
        <taxon>Bacteria</taxon>
        <taxon>Pseudomonadati</taxon>
        <taxon>Pseudomonadota</taxon>
        <taxon>Gammaproteobacteria</taxon>
        <taxon>Enterobacterales</taxon>
        <taxon>Yersiniaceae</taxon>
        <taxon>Serratia</taxon>
    </lineage>
</organism>
<dbReference type="HOGENOM" id="CLU_3103742_0_0_6"/>
<sequence length="51" mass="5684">MYLRVDTIEQAIRHSGALVKDVGRNGYMVTNELALSNLRFGSTVIVTMLTQ</sequence>
<dbReference type="STRING" id="399741.Spro_0370"/>
<dbReference type="AlphaFoldDB" id="A8G8N8"/>